<proteinExistence type="predicted"/>
<name>D7L2K0_ARALL</name>
<evidence type="ECO:0000313" key="2">
    <source>
        <dbReference type="EMBL" id="EFH61807.1"/>
    </source>
</evidence>
<keyword evidence="3" id="KW-1185">Reference proteome</keyword>
<dbReference type="Gramene" id="scaffold_302778.1">
    <property type="protein sequence ID" value="scaffold_302778.1"/>
    <property type="gene ID" value="scaffold_302778.1"/>
</dbReference>
<dbReference type="Proteomes" id="UP000008694">
    <property type="component" value="Unassembled WGS sequence"/>
</dbReference>
<sequence>MDVIMKSASSSLIPDVVKNPNMPYLSRPSITGCEIRTVLHKRPLRDPSPSSRMDITTPTLTKPLFLIPAPSLDGISVGNAPEKRDEQEQRPRSP</sequence>
<protein>
    <submittedName>
        <fullName evidence="2">Predicted protein</fullName>
    </submittedName>
</protein>
<reference evidence="3" key="1">
    <citation type="journal article" date="2011" name="Nat. Genet.">
        <title>The Arabidopsis lyrata genome sequence and the basis of rapid genome size change.</title>
        <authorList>
            <person name="Hu T.T."/>
            <person name="Pattyn P."/>
            <person name="Bakker E.G."/>
            <person name="Cao J."/>
            <person name="Cheng J.-F."/>
            <person name="Clark R.M."/>
            <person name="Fahlgren N."/>
            <person name="Fawcett J.A."/>
            <person name="Grimwood J."/>
            <person name="Gundlach H."/>
            <person name="Haberer G."/>
            <person name="Hollister J.D."/>
            <person name="Ossowski S."/>
            <person name="Ottilar R.P."/>
            <person name="Salamov A.A."/>
            <person name="Schneeberger K."/>
            <person name="Spannagl M."/>
            <person name="Wang X."/>
            <person name="Yang L."/>
            <person name="Nasrallah M.E."/>
            <person name="Bergelson J."/>
            <person name="Carrington J.C."/>
            <person name="Gaut B.S."/>
            <person name="Schmutz J."/>
            <person name="Mayer K.F.X."/>
            <person name="Van de Peer Y."/>
            <person name="Grigoriev I.V."/>
            <person name="Nordborg M."/>
            <person name="Weigel D."/>
            <person name="Guo Y.-L."/>
        </authorList>
    </citation>
    <scope>NUCLEOTIDE SEQUENCE [LARGE SCALE GENOMIC DNA]</scope>
    <source>
        <strain evidence="3">cv. MN47</strain>
    </source>
</reference>
<dbReference type="EMBL" id="GL348715">
    <property type="protein sequence ID" value="EFH61807.1"/>
    <property type="molecule type" value="Genomic_DNA"/>
</dbReference>
<feature type="region of interest" description="Disordered" evidence="1">
    <location>
        <begin position="71"/>
        <end position="94"/>
    </location>
</feature>
<evidence type="ECO:0000256" key="1">
    <source>
        <dbReference type="SAM" id="MobiDB-lite"/>
    </source>
</evidence>
<gene>
    <name evidence="2" type="ORF">ARALYDRAFT_898808</name>
</gene>
<organism evidence="3">
    <name type="scientific">Arabidopsis lyrata subsp. lyrata</name>
    <name type="common">Lyre-leaved rock-cress</name>
    <dbReference type="NCBI Taxonomy" id="81972"/>
    <lineage>
        <taxon>Eukaryota</taxon>
        <taxon>Viridiplantae</taxon>
        <taxon>Streptophyta</taxon>
        <taxon>Embryophyta</taxon>
        <taxon>Tracheophyta</taxon>
        <taxon>Spermatophyta</taxon>
        <taxon>Magnoliopsida</taxon>
        <taxon>eudicotyledons</taxon>
        <taxon>Gunneridae</taxon>
        <taxon>Pentapetalae</taxon>
        <taxon>rosids</taxon>
        <taxon>malvids</taxon>
        <taxon>Brassicales</taxon>
        <taxon>Brassicaceae</taxon>
        <taxon>Camelineae</taxon>
        <taxon>Arabidopsis</taxon>
    </lineage>
</organism>
<feature type="compositionally biased region" description="Basic and acidic residues" evidence="1">
    <location>
        <begin position="81"/>
        <end position="94"/>
    </location>
</feature>
<dbReference type="AlphaFoldDB" id="D7L2K0"/>
<dbReference type="HOGENOM" id="CLU_2389191_0_0_1"/>
<accession>D7L2K0</accession>
<evidence type="ECO:0000313" key="3">
    <source>
        <dbReference type="Proteomes" id="UP000008694"/>
    </source>
</evidence>